<dbReference type="GeneID" id="70127900"/>
<dbReference type="EMBL" id="JAGPXC010000001">
    <property type="protein sequence ID" value="KAH6658886.1"/>
    <property type="molecule type" value="Genomic_DNA"/>
</dbReference>
<dbReference type="RefSeq" id="XP_045963017.1">
    <property type="nucleotide sequence ID" value="XM_046099008.1"/>
</dbReference>
<evidence type="ECO:0000313" key="1">
    <source>
        <dbReference type="EMBL" id="KAH6658886.1"/>
    </source>
</evidence>
<dbReference type="AlphaFoldDB" id="A0A9P8UUS0"/>
<organism evidence="1 2">
    <name type="scientific">Truncatella angustata</name>
    <dbReference type="NCBI Taxonomy" id="152316"/>
    <lineage>
        <taxon>Eukaryota</taxon>
        <taxon>Fungi</taxon>
        <taxon>Dikarya</taxon>
        <taxon>Ascomycota</taxon>
        <taxon>Pezizomycotina</taxon>
        <taxon>Sordariomycetes</taxon>
        <taxon>Xylariomycetidae</taxon>
        <taxon>Amphisphaeriales</taxon>
        <taxon>Sporocadaceae</taxon>
        <taxon>Truncatella</taxon>
    </lineage>
</organism>
<proteinExistence type="predicted"/>
<gene>
    <name evidence="1" type="ORF">BKA67DRAFT_529077</name>
</gene>
<accession>A0A9P8UUS0</accession>
<reference evidence="1" key="1">
    <citation type="journal article" date="2021" name="Nat. Commun.">
        <title>Genetic determinants of endophytism in the Arabidopsis root mycobiome.</title>
        <authorList>
            <person name="Mesny F."/>
            <person name="Miyauchi S."/>
            <person name="Thiergart T."/>
            <person name="Pickel B."/>
            <person name="Atanasova L."/>
            <person name="Karlsson M."/>
            <person name="Huettel B."/>
            <person name="Barry K.W."/>
            <person name="Haridas S."/>
            <person name="Chen C."/>
            <person name="Bauer D."/>
            <person name="Andreopoulos W."/>
            <person name="Pangilinan J."/>
            <person name="LaButti K."/>
            <person name="Riley R."/>
            <person name="Lipzen A."/>
            <person name="Clum A."/>
            <person name="Drula E."/>
            <person name="Henrissat B."/>
            <person name="Kohler A."/>
            <person name="Grigoriev I.V."/>
            <person name="Martin F.M."/>
            <person name="Hacquard S."/>
        </authorList>
    </citation>
    <scope>NUCLEOTIDE SEQUENCE</scope>
    <source>
        <strain evidence="1">MPI-SDFR-AT-0073</strain>
    </source>
</reference>
<name>A0A9P8UUS0_9PEZI</name>
<comment type="caution">
    <text evidence="1">The sequence shown here is derived from an EMBL/GenBank/DDBJ whole genome shotgun (WGS) entry which is preliminary data.</text>
</comment>
<evidence type="ECO:0000313" key="2">
    <source>
        <dbReference type="Proteomes" id="UP000758603"/>
    </source>
</evidence>
<dbReference type="Proteomes" id="UP000758603">
    <property type="component" value="Unassembled WGS sequence"/>
</dbReference>
<protein>
    <submittedName>
        <fullName evidence="1">Uncharacterized protein</fullName>
    </submittedName>
</protein>
<sequence>MSKKAFKVAISGVSRVLALHRNLQRWSAVRLICTFSRMELIWAQVTHRQKRQESWISIVNRAILVGGLYFNAVADFDCCKYIDGHARNTTLELAVPQPSGAVHNGVRSQGTVPTQPWTTPLSGTSFVPRHHLIFETIDGIDFTTTTTIRRSRQTPCFSTPQTRTHPVLARRSRWC</sequence>
<keyword evidence="2" id="KW-1185">Reference proteome</keyword>